<protein>
    <submittedName>
        <fullName evidence="2">Uncharacterized protein</fullName>
    </submittedName>
</protein>
<dbReference type="PANTHER" id="PTHR39668:SF1">
    <property type="entry name" value="T. BRUCEI SPP.-SPECIFIC PROTEIN"/>
    <property type="match status" value="1"/>
</dbReference>
<keyword evidence="1" id="KW-1133">Transmembrane helix</keyword>
<reference evidence="2" key="1">
    <citation type="submission" date="2018-09" db="EMBL/GenBank/DDBJ databases">
        <title>whole genome sequence of T. equiperdum IVM-t1 strain.</title>
        <authorList>
            <person name="Suganuma K."/>
        </authorList>
    </citation>
    <scope>NUCLEOTIDE SEQUENCE [LARGE SCALE GENOMIC DNA]</scope>
    <source>
        <strain evidence="2">IVM-t1</strain>
    </source>
</reference>
<organism evidence="2">
    <name type="scientific">Trypanosoma brucei equiperdum</name>
    <dbReference type="NCBI Taxonomy" id="630700"/>
    <lineage>
        <taxon>Eukaryota</taxon>
        <taxon>Discoba</taxon>
        <taxon>Euglenozoa</taxon>
        <taxon>Kinetoplastea</taxon>
        <taxon>Metakinetoplastina</taxon>
        <taxon>Trypanosomatida</taxon>
        <taxon>Trypanosomatidae</taxon>
        <taxon>Trypanosoma</taxon>
    </lineage>
</organism>
<proteinExistence type="predicted"/>
<feature type="transmembrane region" description="Helical" evidence="1">
    <location>
        <begin position="69"/>
        <end position="88"/>
    </location>
</feature>
<evidence type="ECO:0000313" key="2">
    <source>
        <dbReference type="EMBL" id="RHW73029.1"/>
    </source>
</evidence>
<dbReference type="PANTHER" id="PTHR39668">
    <property type="entry name" value="HYPOTHETICAL TRANSMEMBRANE PROTEIN L6586.03-RELATED"/>
    <property type="match status" value="1"/>
</dbReference>
<dbReference type="EMBL" id="QSBY01000004">
    <property type="protein sequence ID" value="RHW73029.1"/>
    <property type="molecule type" value="Genomic_DNA"/>
</dbReference>
<gene>
    <name evidence="2" type="ORF">DPX39_040024500</name>
</gene>
<name>A0A3L6L8P7_9TRYP</name>
<dbReference type="AlphaFoldDB" id="A0A3L6L8P7"/>
<dbReference type="Proteomes" id="UP000266743">
    <property type="component" value="Chromosome 4"/>
</dbReference>
<sequence>MTESYRSSIYLFQHSFCSSVVLAFCLLNGTLAFLFAFMIDSGALAAFAVPAVERGWVVSEKATACRRAGGLFMLLSVLVLVAPSLRWLRGPCRLLSSRLRYRLHLGYRTFLSNDCQDVASSRCSDGDCGMLEV</sequence>
<keyword evidence="1" id="KW-0472">Membrane</keyword>
<accession>A0A3L6L8P7</accession>
<keyword evidence="1" id="KW-0812">Transmembrane</keyword>
<comment type="caution">
    <text evidence="2">The sequence shown here is derived from an EMBL/GenBank/DDBJ whole genome shotgun (WGS) entry which is preliminary data.</text>
</comment>
<evidence type="ECO:0000256" key="1">
    <source>
        <dbReference type="SAM" id="Phobius"/>
    </source>
</evidence>